<name>A0A6H9YI97_9ACTN</name>
<dbReference type="GO" id="GO:0008641">
    <property type="term" value="F:ubiquitin-like modifier activating enzyme activity"/>
    <property type="evidence" value="ECO:0007669"/>
    <property type="project" value="InterPro"/>
</dbReference>
<organism evidence="2 3">
    <name type="scientific">Actinomadura rudentiformis</name>
    <dbReference type="NCBI Taxonomy" id="359158"/>
    <lineage>
        <taxon>Bacteria</taxon>
        <taxon>Bacillati</taxon>
        <taxon>Actinomycetota</taxon>
        <taxon>Actinomycetes</taxon>
        <taxon>Streptosporangiales</taxon>
        <taxon>Thermomonosporaceae</taxon>
        <taxon>Actinomadura</taxon>
    </lineage>
</organism>
<proteinExistence type="predicted"/>
<keyword evidence="2" id="KW-0548">Nucleotidyltransferase</keyword>
<dbReference type="GO" id="GO:0016779">
    <property type="term" value="F:nucleotidyltransferase activity"/>
    <property type="evidence" value="ECO:0007669"/>
    <property type="project" value="UniProtKB-KW"/>
</dbReference>
<dbReference type="Gene3D" id="3.40.50.720">
    <property type="entry name" value="NAD(P)-binding Rossmann-like Domain"/>
    <property type="match status" value="1"/>
</dbReference>
<dbReference type="OrthoDB" id="9204719at2"/>
<keyword evidence="3" id="KW-1185">Reference proteome</keyword>
<dbReference type="PANTHER" id="PTHR10953:SF102">
    <property type="entry name" value="ADENYLYLTRANSFERASE AND SULFURTRANSFERASE MOCS3"/>
    <property type="match status" value="1"/>
</dbReference>
<feature type="domain" description="THIF-type NAD/FAD binding fold" evidence="1">
    <location>
        <begin position="117"/>
        <end position="354"/>
    </location>
</feature>
<gene>
    <name evidence="2" type="ORF">F8566_39650</name>
</gene>
<evidence type="ECO:0000313" key="2">
    <source>
        <dbReference type="EMBL" id="KAB2342176.1"/>
    </source>
</evidence>
<dbReference type="GO" id="GO:0032446">
    <property type="term" value="P:protein modification by small protein conjugation"/>
    <property type="evidence" value="ECO:0007669"/>
    <property type="project" value="TreeGrafter"/>
</dbReference>
<sequence length="356" mass="38727">MPVALKECVWEALGDELVLVADPRESVTLADPDGHIAALLTELRRAPRTARELAAALAERGITLSEQDVQEGLDGLASLGLLEDAGQATLGDPALDERHSSNLSFFGSFADLERSRADYIRRLRQSHVLVLGVGGGGSQIVPCLAGLGVGAMTLVDHDVVQSRNFNRQFLYRHADLGRSKVERAAEWVREYDPDIEVRTVDRWIAGVEDLRDLTAGIDVMTGGLDGERGSHLWLNETAVRAGIPLVTGGMMRTQLIYCSVDPGKSACLRCHERALPGERTTAGVAQRLVRERPFTNALIGPLTMQFGSLVAYEALRYLTDFEPPRAAGAYVVLDLHTGLVPEWQPIERDPGCPVCS</sequence>
<dbReference type="PANTHER" id="PTHR10953">
    <property type="entry name" value="UBIQUITIN-ACTIVATING ENZYME E1"/>
    <property type="match status" value="1"/>
</dbReference>
<dbReference type="InterPro" id="IPR035985">
    <property type="entry name" value="Ubiquitin-activating_enz"/>
</dbReference>
<accession>A0A6H9YI97</accession>
<dbReference type="AlphaFoldDB" id="A0A6H9YI97"/>
<reference evidence="2 3" key="1">
    <citation type="submission" date="2019-09" db="EMBL/GenBank/DDBJ databases">
        <title>Actinomadura physcomitrii sp. nov., a novel actinomycete isolated from moss [Physcomitrium sphaericum (Ludw) Fuernr].</title>
        <authorList>
            <person name="Zhuang X."/>
            <person name="Liu C."/>
        </authorList>
    </citation>
    <scope>NUCLEOTIDE SEQUENCE [LARGE SCALE GENOMIC DNA]</scope>
    <source>
        <strain evidence="2 3">HMC1</strain>
    </source>
</reference>
<dbReference type="Proteomes" id="UP000468735">
    <property type="component" value="Unassembled WGS sequence"/>
</dbReference>
<comment type="caution">
    <text evidence="2">The sequence shown here is derived from an EMBL/GenBank/DDBJ whole genome shotgun (WGS) entry which is preliminary data.</text>
</comment>
<dbReference type="Pfam" id="PF00899">
    <property type="entry name" value="ThiF"/>
    <property type="match status" value="1"/>
</dbReference>
<dbReference type="EMBL" id="WBMT01000023">
    <property type="protein sequence ID" value="KAB2342176.1"/>
    <property type="molecule type" value="Genomic_DNA"/>
</dbReference>
<evidence type="ECO:0000313" key="3">
    <source>
        <dbReference type="Proteomes" id="UP000468735"/>
    </source>
</evidence>
<dbReference type="GO" id="GO:0005737">
    <property type="term" value="C:cytoplasm"/>
    <property type="evidence" value="ECO:0007669"/>
    <property type="project" value="TreeGrafter"/>
</dbReference>
<dbReference type="GO" id="GO:0004792">
    <property type="term" value="F:thiosulfate-cyanide sulfurtransferase activity"/>
    <property type="evidence" value="ECO:0007669"/>
    <property type="project" value="TreeGrafter"/>
</dbReference>
<dbReference type="InterPro" id="IPR045886">
    <property type="entry name" value="ThiF/MoeB/HesA"/>
</dbReference>
<dbReference type="SUPFAM" id="SSF69572">
    <property type="entry name" value="Activating enzymes of the ubiquitin-like proteins"/>
    <property type="match status" value="1"/>
</dbReference>
<keyword evidence="2" id="KW-0808">Transferase</keyword>
<protein>
    <submittedName>
        <fullName evidence="2">ThiF family adenylyltransferase</fullName>
    </submittedName>
</protein>
<dbReference type="InterPro" id="IPR000594">
    <property type="entry name" value="ThiF_NAD_FAD-bd"/>
</dbReference>
<evidence type="ECO:0000259" key="1">
    <source>
        <dbReference type="Pfam" id="PF00899"/>
    </source>
</evidence>
<dbReference type="RefSeq" id="WP_151567637.1">
    <property type="nucleotide sequence ID" value="NZ_WBMT01000023.1"/>
</dbReference>